<dbReference type="GO" id="GO:0004386">
    <property type="term" value="F:helicase activity"/>
    <property type="evidence" value="ECO:0007669"/>
    <property type="project" value="UniProtKB-KW"/>
</dbReference>
<dbReference type="InterPro" id="IPR027417">
    <property type="entry name" value="P-loop_NTPase"/>
</dbReference>
<comment type="caution">
    <text evidence="3">The sequence shown here is derived from an EMBL/GenBank/DDBJ whole genome shotgun (WGS) entry which is preliminary data.</text>
</comment>
<evidence type="ECO:0000256" key="1">
    <source>
        <dbReference type="SAM" id="MobiDB-lite"/>
    </source>
</evidence>
<feature type="compositionally biased region" description="Basic and acidic residues" evidence="1">
    <location>
        <begin position="350"/>
        <end position="359"/>
    </location>
</feature>
<protein>
    <recommendedName>
        <fullName evidence="2">Helicase ATP-binding domain-containing protein</fullName>
    </recommendedName>
</protein>
<dbReference type="SUPFAM" id="SSF52540">
    <property type="entry name" value="P-loop containing nucleoside triphosphate hydrolases"/>
    <property type="match status" value="1"/>
</dbReference>
<feature type="compositionally biased region" description="Basic residues" evidence="1">
    <location>
        <begin position="339"/>
        <end position="349"/>
    </location>
</feature>
<dbReference type="PROSITE" id="PS51192">
    <property type="entry name" value="HELICASE_ATP_BIND_1"/>
    <property type="match status" value="1"/>
</dbReference>
<dbReference type="RefSeq" id="WP_068749527.1">
    <property type="nucleotide sequence ID" value="NZ_MBQD01000002.1"/>
</dbReference>
<evidence type="ECO:0000313" key="3">
    <source>
        <dbReference type="EMBL" id="OCL37085.1"/>
    </source>
</evidence>
<dbReference type="Proteomes" id="UP000093501">
    <property type="component" value="Unassembled WGS sequence"/>
</dbReference>
<feature type="region of interest" description="Disordered" evidence="1">
    <location>
        <begin position="335"/>
        <end position="408"/>
    </location>
</feature>
<organism evidence="3 4">
    <name type="scientific">Tessaracoccus lapidicaptus</name>
    <dbReference type="NCBI Taxonomy" id="1427523"/>
    <lineage>
        <taxon>Bacteria</taxon>
        <taxon>Bacillati</taxon>
        <taxon>Actinomycetota</taxon>
        <taxon>Actinomycetes</taxon>
        <taxon>Propionibacteriales</taxon>
        <taxon>Propionibacteriaceae</taxon>
        <taxon>Tessaracoccus</taxon>
    </lineage>
</organism>
<dbReference type="InterPro" id="IPR038718">
    <property type="entry name" value="SNF2-like_sf"/>
</dbReference>
<evidence type="ECO:0000259" key="2">
    <source>
        <dbReference type="PROSITE" id="PS51192"/>
    </source>
</evidence>
<accession>A0A1C0ASC8</accession>
<evidence type="ECO:0000313" key="4">
    <source>
        <dbReference type="Proteomes" id="UP000093501"/>
    </source>
</evidence>
<proteinExistence type="predicted"/>
<keyword evidence="4" id="KW-1185">Reference proteome</keyword>
<dbReference type="SMART" id="SM00487">
    <property type="entry name" value="DEXDc"/>
    <property type="match status" value="1"/>
</dbReference>
<dbReference type="Gene3D" id="3.40.50.10810">
    <property type="entry name" value="Tandem AAA-ATPase domain"/>
    <property type="match status" value="1"/>
</dbReference>
<dbReference type="InterPro" id="IPR000330">
    <property type="entry name" value="SNF2_N"/>
</dbReference>
<dbReference type="AlphaFoldDB" id="A0A1C0ASC8"/>
<gene>
    <name evidence="3" type="ORF">BCR15_11485</name>
</gene>
<sequence length="408" mass="45928">MGAVRWGAVTSADDKSYQAHFRSGANVEAYQLEPLRRALAAPRTNLLLADDVGLGKTIEAGLVIQELLLRHRARSVVVLCPPSLAVKWADEMRDKFGLDFVIVNSERMSDLRRSHGLNANPFRLFPRVIVSMAWLRSPRAQRLLRDIYADVDDDRTARRYAFDVLVVDEAHHVAPARPSRTGPARGYAVDSLRTIHTRELAERCEHRLFLSATPHNGHSESFTALLEMIDNRRFSRGADLDETALREVTVRRLRSEIASKNFQTRIIKPIQFSPSDDEQDRFAEFDDLLRMSKKLNGRDHGGDLSGMLLKKRFLSSPVSFGRTLVVGERTEAAVGFRPPARRHPRSGTSRRRDQGRARPWEVGGEEADRSRGGSRQGQGQAGEPRRLGPGCAARYRRERPAGSLRRAT</sequence>
<dbReference type="InterPro" id="IPR014001">
    <property type="entry name" value="Helicase_ATP-bd"/>
</dbReference>
<feature type="domain" description="Helicase ATP-binding" evidence="2">
    <location>
        <begin position="37"/>
        <end position="232"/>
    </location>
</feature>
<dbReference type="Pfam" id="PF00176">
    <property type="entry name" value="SNF2-rel_dom"/>
    <property type="match status" value="1"/>
</dbReference>
<dbReference type="EMBL" id="MBQD01000002">
    <property type="protein sequence ID" value="OCL37085.1"/>
    <property type="molecule type" value="Genomic_DNA"/>
</dbReference>
<dbReference type="GO" id="GO:0005524">
    <property type="term" value="F:ATP binding"/>
    <property type="evidence" value="ECO:0007669"/>
    <property type="project" value="UniProtKB-KW"/>
</dbReference>
<dbReference type="CDD" id="cd18011">
    <property type="entry name" value="DEXDc_RapA"/>
    <property type="match status" value="1"/>
</dbReference>
<name>A0A1C0ASC8_9ACTN</name>
<dbReference type="PANTHER" id="PTHR10799">
    <property type="entry name" value="SNF2/RAD54 HELICASE FAMILY"/>
    <property type="match status" value="1"/>
</dbReference>
<dbReference type="InterPro" id="IPR057342">
    <property type="entry name" value="DEXDc_RapA"/>
</dbReference>
<reference evidence="4" key="1">
    <citation type="submission" date="2016-07" db="EMBL/GenBank/DDBJ databases">
        <authorList>
            <person name="Florea S."/>
            <person name="Webb J.S."/>
            <person name="Jaromczyk J."/>
            <person name="Schardl C.L."/>
        </authorList>
    </citation>
    <scope>NUCLEOTIDE SEQUENCE [LARGE SCALE GENOMIC DNA]</scope>
    <source>
        <strain evidence="4">IPBSL-7</strain>
    </source>
</reference>